<reference evidence="3 4" key="1">
    <citation type="submission" date="2018-03" db="EMBL/GenBank/DDBJ databases">
        <title>Genomic Encyclopedia of Archaeal and Bacterial Type Strains, Phase II (KMG-II): from individual species to whole genera.</title>
        <authorList>
            <person name="Goeker M."/>
        </authorList>
    </citation>
    <scope>NUCLEOTIDE SEQUENCE [LARGE SCALE GENOMIC DNA]</scope>
    <source>
        <strain evidence="3 4">DSM 45312</strain>
    </source>
</reference>
<dbReference type="SUPFAM" id="SSF55874">
    <property type="entry name" value="ATPase domain of HSP90 chaperone/DNA topoisomerase II/histidine kinase"/>
    <property type="match status" value="1"/>
</dbReference>
<comment type="caution">
    <text evidence="3">The sequence shown here is derived from an EMBL/GenBank/DDBJ whole genome shotgun (WGS) entry which is preliminary data.</text>
</comment>
<keyword evidence="4" id="KW-1185">Reference proteome</keyword>
<protein>
    <submittedName>
        <fullName evidence="3">Anti-sigma regulatory factor (Ser/Thr protein kinase)</fullName>
    </submittedName>
</protein>
<dbReference type="EMBL" id="PYGA01000026">
    <property type="protein sequence ID" value="PSK89407.1"/>
    <property type="molecule type" value="Genomic_DNA"/>
</dbReference>
<keyword evidence="1" id="KW-0723">Serine/threonine-protein kinase</keyword>
<evidence type="ECO:0000259" key="2">
    <source>
        <dbReference type="Pfam" id="PF13581"/>
    </source>
</evidence>
<dbReference type="InterPro" id="IPR050267">
    <property type="entry name" value="Anti-sigma-factor_SerPK"/>
</dbReference>
<keyword evidence="3" id="KW-0418">Kinase</keyword>
<dbReference type="Proteomes" id="UP000240542">
    <property type="component" value="Unassembled WGS sequence"/>
</dbReference>
<dbReference type="Gene3D" id="3.30.565.10">
    <property type="entry name" value="Histidine kinase-like ATPase, C-terminal domain"/>
    <property type="match status" value="1"/>
</dbReference>
<feature type="domain" description="Histidine kinase/HSP90-like ATPase" evidence="2">
    <location>
        <begin position="26"/>
        <end position="134"/>
    </location>
</feature>
<evidence type="ECO:0000313" key="4">
    <source>
        <dbReference type="Proteomes" id="UP000240542"/>
    </source>
</evidence>
<dbReference type="PANTHER" id="PTHR35526">
    <property type="entry name" value="ANTI-SIGMA-F FACTOR RSBW-RELATED"/>
    <property type="match status" value="1"/>
</dbReference>
<dbReference type="Pfam" id="PF13581">
    <property type="entry name" value="HATPase_c_2"/>
    <property type="match status" value="1"/>
</dbReference>
<dbReference type="PANTHER" id="PTHR35526:SF3">
    <property type="entry name" value="ANTI-SIGMA-F FACTOR RSBW"/>
    <property type="match status" value="1"/>
</dbReference>
<proteinExistence type="predicted"/>
<evidence type="ECO:0000313" key="3">
    <source>
        <dbReference type="EMBL" id="PSK89407.1"/>
    </source>
</evidence>
<organism evidence="3 4">
    <name type="scientific">Murinocardiopsis flavida</name>
    <dbReference type="NCBI Taxonomy" id="645275"/>
    <lineage>
        <taxon>Bacteria</taxon>
        <taxon>Bacillati</taxon>
        <taxon>Actinomycetota</taxon>
        <taxon>Actinomycetes</taxon>
        <taxon>Streptosporangiales</taxon>
        <taxon>Nocardiopsidaceae</taxon>
        <taxon>Murinocardiopsis</taxon>
    </lineage>
</organism>
<dbReference type="OrthoDB" id="3425746at2"/>
<gene>
    <name evidence="3" type="ORF">CLV63_12643</name>
</gene>
<dbReference type="AlphaFoldDB" id="A0A2P8CWT7"/>
<dbReference type="GO" id="GO:0004674">
    <property type="term" value="F:protein serine/threonine kinase activity"/>
    <property type="evidence" value="ECO:0007669"/>
    <property type="project" value="UniProtKB-KW"/>
</dbReference>
<evidence type="ECO:0000256" key="1">
    <source>
        <dbReference type="ARBA" id="ARBA00022527"/>
    </source>
</evidence>
<sequence length="162" mass="17424">MTIVPHTPSPLTSTARRWAPRIYPGETAQAARVRAELRTDLAGLPGISDDLVETVVLCASEAFANAAEHTRSGDPGGRVVRALHIPTPGTIRLVIVDDGDRGNRPEVPHARSAEEWETAERGRGLLLVESLATEWGAAPVVSFPFCAELGTSVWAEFPLNPR</sequence>
<dbReference type="CDD" id="cd16936">
    <property type="entry name" value="HATPase_RsbW-like"/>
    <property type="match status" value="1"/>
</dbReference>
<accession>A0A2P8CWT7</accession>
<keyword evidence="3" id="KW-0808">Transferase</keyword>
<dbReference type="InterPro" id="IPR003594">
    <property type="entry name" value="HATPase_dom"/>
</dbReference>
<dbReference type="InterPro" id="IPR036890">
    <property type="entry name" value="HATPase_C_sf"/>
</dbReference>
<dbReference type="RefSeq" id="WP_106586184.1">
    <property type="nucleotide sequence ID" value="NZ_PYGA01000026.1"/>
</dbReference>
<name>A0A2P8CWT7_9ACTN</name>